<dbReference type="Pfam" id="PF11741">
    <property type="entry name" value="AMIN"/>
    <property type="match status" value="1"/>
</dbReference>
<keyword evidence="12" id="KW-1185">Reference proteome</keyword>
<dbReference type="InterPro" id="IPR002508">
    <property type="entry name" value="MurNAc-LAA_cat"/>
</dbReference>
<dbReference type="eggNOG" id="COG0860">
    <property type="taxonomic scope" value="Bacteria"/>
</dbReference>
<evidence type="ECO:0000256" key="2">
    <source>
        <dbReference type="ARBA" id="ARBA00004418"/>
    </source>
</evidence>
<evidence type="ECO:0000313" key="12">
    <source>
        <dbReference type="Proteomes" id="UP000028640"/>
    </source>
</evidence>
<keyword evidence="8" id="KW-0961">Cell wall biogenesis/degradation</keyword>
<dbReference type="InterPro" id="IPR049745">
    <property type="entry name" value="AmiC"/>
</dbReference>
<comment type="caution">
    <text evidence="11">The sequence shown here is derived from an EMBL/GenBank/DDBJ whole genome shotgun (WGS) entry which is preliminary data.</text>
</comment>
<dbReference type="GO" id="GO:0009253">
    <property type="term" value="P:peptidoglycan catabolic process"/>
    <property type="evidence" value="ECO:0007669"/>
    <property type="project" value="InterPro"/>
</dbReference>
<protein>
    <recommendedName>
        <fullName evidence="9">N-acetylmuramoyl-L-alanine amidase AmiC</fullName>
        <ecNumber evidence="4">3.5.1.28</ecNumber>
    </recommendedName>
</protein>
<comment type="catalytic activity">
    <reaction evidence="1">
        <text>Hydrolyzes the link between N-acetylmuramoyl residues and L-amino acid residues in certain cell-wall glycopeptides.</text>
        <dbReference type="EC" id="3.5.1.28"/>
    </reaction>
</comment>
<dbReference type="Pfam" id="PF01520">
    <property type="entry name" value="Amidase_3"/>
    <property type="match status" value="1"/>
</dbReference>
<proteinExistence type="inferred from homology"/>
<comment type="subcellular location">
    <subcellularLocation>
        <location evidence="2">Periplasm</location>
    </subcellularLocation>
</comment>
<dbReference type="EC" id="3.5.1.28" evidence="4"/>
<keyword evidence="6" id="KW-0574">Periplasm</keyword>
<evidence type="ECO:0000256" key="8">
    <source>
        <dbReference type="ARBA" id="ARBA00023316"/>
    </source>
</evidence>
<dbReference type="Gene3D" id="2.60.40.3500">
    <property type="match status" value="1"/>
</dbReference>
<evidence type="ECO:0000256" key="3">
    <source>
        <dbReference type="ARBA" id="ARBA00010860"/>
    </source>
</evidence>
<evidence type="ECO:0000313" key="11">
    <source>
        <dbReference type="EMBL" id="KFC79140.1"/>
    </source>
</evidence>
<evidence type="ECO:0000256" key="1">
    <source>
        <dbReference type="ARBA" id="ARBA00001561"/>
    </source>
</evidence>
<dbReference type="CDD" id="cd02696">
    <property type="entry name" value="MurNAc-LAA"/>
    <property type="match status" value="1"/>
</dbReference>
<gene>
    <name evidence="11" type="ORF">GEAM_2946</name>
</gene>
<dbReference type="Gene3D" id="3.40.630.40">
    <property type="entry name" value="Zn-dependent exopeptidases"/>
    <property type="match status" value="1"/>
</dbReference>
<dbReference type="GO" id="GO:0030288">
    <property type="term" value="C:outer membrane-bounded periplasmic space"/>
    <property type="evidence" value="ECO:0007669"/>
    <property type="project" value="TreeGrafter"/>
</dbReference>
<accession>A0A085G5Z5</accession>
<keyword evidence="7 11" id="KW-0378">Hydrolase</keyword>
<dbReference type="SMART" id="SM00646">
    <property type="entry name" value="Ami_3"/>
    <property type="match status" value="1"/>
</dbReference>
<dbReference type="GO" id="GO:0071555">
    <property type="term" value="P:cell wall organization"/>
    <property type="evidence" value="ECO:0007669"/>
    <property type="project" value="UniProtKB-KW"/>
</dbReference>
<evidence type="ECO:0000256" key="4">
    <source>
        <dbReference type="ARBA" id="ARBA00011901"/>
    </source>
</evidence>
<sequence>MLSVSRVGFAASSQVVAVRVWPASSYTRLTLESSTPLKYKHFTLTNPHRLVIDIEGVHLNSVLNGVGKQIQQNDPFIKQARVGQFDKTTVRLVMELKKQINPHVFTLKPVAGIHNRLVVDLYPQEGAVSAEDDPLLALLEDYNKGDVARTLPPETAKDGKAGRERPLIIMLDPGHGGEDPGAIGKYKTREKDIVLLIARKLQKLIQREPNMKVFMTRNEDVFIPLKVRVAKARKLRADLFVSIHADAFTNRAARGSSVFALSTKGATSAAARFLAQTQNESDQIGGVGKSGDRYLDHTMFDLVQTATISDSLKFGKEVLTRMGKINHLHKNKVDQAGFAVLKAPDIPSILVETAFISNVEEERKLKTSHFQQKVAESILAGIKAYFADGGMSVRR</sequence>
<dbReference type="EMBL" id="JMPJ01000065">
    <property type="protein sequence ID" value="KFC79140.1"/>
    <property type="molecule type" value="Genomic_DNA"/>
</dbReference>
<dbReference type="PANTHER" id="PTHR30404">
    <property type="entry name" value="N-ACETYLMURAMOYL-L-ALANINE AMIDASE"/>
    <property type="match status" value="1"/>
</dbReference>
<dbReference type="AlphaFoldDB" id="A0A085G5Z5"/>
<feature type="domain" description="MurNAc-LAA" evidence="10">
    <location>
        <begin position="229"/>
        <end position="383"/>
    </location>
</feature>
<evidence type="ECO:0000256" key="7">
    <source>
        <dbReference type="ARBA" id="ARBA00022801"/>
    </source>
</evidence>
<comment type="similarity">
    <text evidence="3">Belongs to the N-acetylmuramoyl-L-alanine amidase 3 family.</text>
</comment>
<dbReference type="FunFam" id="2.60.40.3500:FF:000001">
    <property type="entry name" value="N-acetylmuramoyl-L-alanine amidase"/>
    <property type="match status" value="1"/>
</dbReference>
<evidence type="ECO:0000256" key="6">
    <source>
        <dbReference type="ARBA" id="ARBA00022764"/>
    </source>
</evidence>
<reference evidence="11 12" key="1">
    <citation type="submission" date="2014-05" db="EMBL/GenBank/DDBJ databases">
        <title>ATOL: Assembling a taxonomically balanced genome-scale reconstruction of the evolutionary history of the Enterobacteriaceae.</title>
        <authorList>
            <person name="Plunkett G.III."/>
            <person name="Neeno-Eckwall E.C."/>
            <person name="Glasner J.D."/>
            <person name="Perna N.T."/>
        </authorList>
    </citation>
    <scope>NUCLEOTIDE SEQUENCE [LARGE SCALE GENOMIC DNA]</scope>
    <source>
        <strain evidence="11 12">ATCC 33852</strain>
    </source>
</reference>
<dbReference type="GO" id="GO:0008745">
    <property type="term" value="F:N-acetylmuramoyl-L-alanine amidase activity"/>
    <property type="evidence" value="ECO:0007669"/>
    <property type="project" value="UniProtKB-EC"/>
</dbReference>
<evidence type="ECO:0000259" key="10">
    <source>
        <dbReference type="SMART" id="SM00646"/>
    </source>
</evidence>
<evidence type="ECO:0000256" key="9">
    <source>
        <dbReference type="ARBA" id="ARBA00074581"/>
    </source>
</evidence>
<dbReference type="NCBIfam" id="NF038267">
    <property type="entry name" value="amidase_AmiC"/>
    <property type="match status" value="1"/>
</dbReference>
<dbReference type="PANTHER" id="PTHR30404:SF0">
    <property type="entry name" value="N-ACETYLMURAMOYL-L-ALANINE AMIDASE AMIC"/>
    <property type="match status" value="1"/>
</dbReference>
<dbReference type="FunFam" id="3.40.630.40:FF:000001">
    <property type="entry name" value="N-acetylmuramoyl-L-alanine amidase"/>
    <property type="match status" value="1"/>
</dbReference>
<dbReference type="SUPFAM" id="SSF53187">
    <property type="entry name" value="Zn-dependent exopeptidases"/>
    <property type="match status" value="1"/>
</dbReference>
<dbReference type="InterPro" id="IPR050695">
    <property type="entry name" value="N-acetylmuramoyl_amidase_3"/>
</dbReference>
<name>A0A085G5Z5_EWIA3</name>
<dbReference type="STRING" id="910964.GEAM_2946"/>
<keyword evidence="5" id="KW-0732">Signal</keyword>
<dbReference type="Proteomes" id="UP000028640">
    <property type="component" value="Unassembled WGS sequence"/>
</dbReference>
<dbReference type="InterPro" id="IPR021731">
    <property type="entry name" value="AMIN_dom"/>
</dbReference>
<organism evidence="11 12">
    <name type="scientific">Ewingella americana (strain ATCC 33852 / DSM 4580 / CCUG 14506 / JCM 5911 / LMG 7869 / NCTC 12157 / CDC 1468-78)</name>
    <dbReference type="NCBI Taxonomy" id="910964"/>
    <lineage>
        <taxon>Bacteria</taxon>
        <taxon>Pseudomonadati</taxon>
        <taxon>Pseudomonadota</taxon>
        <taxon>Gammaproteobacteria</taxon>
        <taxon>Enterobacterales</taxon>
        <taxon>Yersiniaceae</taxon>
        <taxon>Ewingella</taxon>
    </lineage>
</organism>
<evidence type="ECO:0000256" key="5">
    <source>
        <dbReference type="ARBA" id="ARBA00022729"/>
    </source>
</evidence>